<organism evidence="7 8">
    <name type="scientific">Youngiibacter multivorans</name>
    <dbReference type="NCBI Taxonomy" id="937251"/>
    <lineage>
        <taxon>Bacteria</taxon>
        <taxon>Bacillati</taxon>
        <taxon>Bacillota</taxon>
        <taxon>Clostridia</taxon>
        <taxon>Eubacteriales</taxon>
        <taxon>Clostridiaceae</taxon>
        <taxon>Youngiibacter</taxon>
    </lineage>
</organism>
<evidence type="ECO:0000256" key="6">
    <source>
        <dbReference type="RuleBase" id="RU365089"/>
    </source>
</evidence>
<reference evidence="7 8" key="1">
    <citation type="submission" date="2021-03" db="EMBL/GenBank/DDBJ databases">
        <title>Genomic Encyclopedia of Type Strains, Phase IV (KMG-IV): sequencing the most valuable type-strain genomes for metagenomic binning, comparative biology and taxonomic classification.</title>
        <authorList>
            <person name="Goeker M."/>
        </authorList>
    </citation>
    <scope>NUCLEOTIDE SEQUENCE [LARGE SCALE GENOMIC DNA]</scope>
    <source>
        <strain evidence="7 8">DSM 6139</strain>
    </source>
</reference>
<dbReference type="EMBL" id="JAGGKC010000049">
    <property type="protein sequence ID" value="MBP1920911.1"/>
    <property type="molecule type" value="Genomic_DNA"/>
</dbReference>
<keyword evidence="6" id="KW-0814">Transposable element</keyword>
<evidence type="ECO:0000256" key="5">
    <source>
        <dbReference type="ARBA" id="ARBA00023172"/>
    </source>
</evidence>
<name>A0ABS4G8N8_9CLOT</name>
<dbReference type="PANTHER" id="PTHR33217">
    <property type="entry name" value="TRANSPOSASE FOR INSERTION SEQUENCE ELEMENT IS1081"/>
    <property type="match status" value="1"/>
</dbReference>
<evidence type="ECO:0000256" key="1">
    <source>
        <dbReference type="ARBA" id="ARBA00002190"/>
    </source>
</evidence>
<dbReference type="Proteomes" id="UP001519271">
    <property type="component" value="Unassembled WGS sequence"/>
</dbReference>
<comment type="caution">
    <text evidence="7">The sequence shown here is derived from an EMBL/GenBank/DDBJ whole genome shotgun (WGS) entry which is preliminary data.</text>
</comment>
<evidence type="ECO:0000256" key="2">
    <source>
        <dbReference type="ARBA" id="ARBA00010961"/>
    </source>
</evidence>
<keyword evidence="4 6" id="KW-0238">DNA-binding</keyword>
<dbReference type="PANTHER" id="PTHR33217:SF8">
    <property type="entry name" value="MUTATOR FAMILY TRANSPOSASE"/>
    <property type="match status" value="1"/>
</dbReference>
<keyword evidence="5 6" id="KW-0233">DNA recombination</keyword>
<evidence type="ECO:0000313" key="7">
    <source>
        <dbReference type="EMBL" id="MBP1920911.1"/>
    </source>
</evidence>
<protein>
    <recommendedName>
        <fullName evidence="6">Mutator family transposase</fullName>
    </recommendedName>
</protein>
<dbReference type="InterPro" id="IPR001207">
    <property type="entry name" value="Transposase_mutator"/>
</dbReference>
<keyword evidence="3 6" id="KW-0815">Transposition</keyword>
<comment type="similarity">
    <text evidence="2 6">Belongs to the transposase mutator family.</text>
</comment>
<keyword evidence="8" id="KW-1185">Reference proteome</keyword>
<evidence type="ECO:0000313" key="8">
    <source>
        <dbReference type="Proteomes" id="UP001519271"/>
    </source>
</evidence>
<sequence length="97" mass="10838">MEPVYPVVFLDDINYHVKQDGAIVNKAVYNILAYTMDGTKDILGMWIGENESSKFWLSVLNGLKNRGVQDILIACIDGLTGFKEAINAVFGKTKIQR</sequence>
<dbReference type="Pfam" id="PF00872">
    <property type="entry name" value="Transposase_mut"/>
    <property type="match status" value="1"/>
</dbReference>
<gene>
    <name evidence="7" type="ORF">J2Z34_003431</name>
</gene>
<evidence type="ECO:0000256" key="3">
    <source>
        <dbReference type="ARBA" id="ARBA00022578"/>
    </source>
</evidence>
<comment type="function">
    <text evidence="1 6">Required for the transposition of the insertion element.</text>
</comment>
<proteinExistence type="inferred from homology"/>
<accession>A0ABS4G8N8</accession>
<evidence type="ECO:0000256" key="4">
    <source>
        <dbReference type="ARBA" id="ARBA00023125"/>
    </source>
</evidence>